<reference evidence="2" key="1">
    <citation type="submission" date="2022-08" db="EMBL/GenBank/DDBJ databases">
        <authorList>
            <person name="Deng Y."/>
            <person name="Han X.-F."/>
            <person name="Zhang Y.-Q."/>
        </authorList>
    </citation>
    <scope>NUCLEOTIDE SEQUENCE</scope>
    <source>
        <strain evidence="2">CPCC 203386</strain>
    </source>
</reference>
<dbReference type="RefSeq" id="WP_259543482.1">
    <property type="nucleotide sequence ID" value="NZ_JANLCJ010000462.1"/>
</dbReference>
<comment type="caution">
    <text evidence="2">The sequence shown here is derived from an EMBL/GenBank/DDBJ whole genome shotgun (WGS) entry which is preliminary data.</text>
</comment>
<organism evidence="2 3">
    <name type="scientific">Herbiconiux daphne</name>
    <dbReference type="NCBI Taxonomy" id="2970914"/>
    <lineage>
        <taxon>Bacteria</taxon>
        <taxon>Bacillati</taxon>
        <taxon>Actinomycetota</taxon>
        <taxon>Actinomycetes</taxon>
        <taxon>Micrococcales</taxon>
        <taxon>Microbacteriaceae</taxon>
        <taxon>Herbiconiux</taxon>
    </lineage>
</organism>
<dbReference type="EMBL" id="JANLCJ010000462">
    <property type="protein sequence ID" value="MCS5737159.1"/>
    <property type="molecule type" value="Genomic_DNA"/>
</dbReference>
<accession>A0ABT2HB42</accession>
<dbReference type="Proteomes" id="UP001165586">
    <property type="component" value="Unassembled WGS sequence"/>
</dbReference>
<name>A0ABT2HB42_9MICO</name>
<evidence type="ECO:0000313" key="3">
    <source>
        <dbReference type="Proteomes" id="UP001165586"/>
    </source>
</evidence>
<feature type="non-terminal residue" evidence="2">
    <location>
        <position position="1"/>
    </location>
</feature>
<proteinExistence type="predicted"/>
<gene>
    <name evidence="2" type="ORF">N1032_25865</name>
</gene>
<protein>
    <submittedName>
        <fullName evidence="2">Uncharacterized protein</fullName>
    </submittedName>
</protein>
<keyword evidence="3" id="KW-1185">Reference proteome</keyword>
<evidence type="ECO:0000256" key="1">
    <source>
        <dbReference type="SAM" id="MobiDB-lite"/>
    </source>
</evidence>
<evidence type="ECO:0000313" key="2">
    <source>
        <dbReference type="EMBL" id="MCS5737159.1"/>
    </source>
</evidence>
<sequence length="77" mass="8648">WAINAALLLRRTSEAQYMRVLPPHKYAKLVNDLLDTVIIYQGTQQLRAQISKTLSNYVQPEPEKAKNDGNGKQPGAL</sequence>
<feature type="region of interest" description="Disordered" evidence="1">
    <location>
        <begin position="57"/>
        <end position="77"/>
    </location>
</feature>